<dbReference type="PANTHER" id="PTHR36009:SF3">
    <property type="entry name" value="TRANSMEMBRANE PROTEIN"/>
    <property type="match status" value="1"/>
</dbReference>
<feature type="transmembrane region" description="Helical" evidence="2">
    <location>
        <begin position="219"/>
        <end position="238"/>
    </location>
</feature>
<feature type="region of interest" description="Disordered" evidence="1">
    <location>
        <begin position="37"/>
        <end position="71"/>
    </location>
</feature>
<feature type="transmembrane region" description="Helical" evidence="2">
    <location>
        <begin position="307"/>
        <end position="327"/>
    </location>
</feature>
<keyword evidence="2" id="KW-0472">Membrane</keyword>
<name>A0AAV9IV49_CYACA</name>
<dbReference type="EMBL" id="JANCYW010000006">
    <property type="protein sequence ID" value="KAK4535966.1"/>
    <property type="molecule type" value="Genomic_DNA"/>
</dbReference>
<comment type="caution">
    <text evidence="3">The sequence shown here is derived from an EMBL/GenBank/DDBJ whole genome shotgun (WGS) entry which is preliminary data.</text>
</comment>
<gene>
    <name evidence="3" type="ORF">CDCA_CDCA06G1991</name>
</gene>
<protein>
    <recommendedName>
        <fullName evidence="5">DUF2834 domain-containing protein</fullName>
    </recommendedName>
</protein>
<keyword evidence="2" id="KW-1133">Transmembrane helix</keyword>
<keyword evidence="2" id="KW-0812">Transmembrane</keyword>
<dbReference type="Proteomes" id="UP001301350">
    <property type="component" value="Unassembled WGS sequence"/>
</dbReference>
<keyword evidence="4" id="KW-1185">Reference proteome</keyword>
<reference evidence="3 4" key="1">
    <citation type="submission" date="2022-07" db="EMBL/GenBank/DDBJ databases">
        <title>Genome-wide signatures of adaptation to extreme environments.</title>
        <authorList>
            <person name="Cho C.H."/>
            <person name="Yoon H.S."/>
        </authorList>
    </citation>
    <scope>NUCLEOTIDE SEQUENCE [LARGE SCALE GENOMIC DNA]</scope>
    <source>
        <strain evidence="3 4">DBV 063 E5</strain>
    </source>
</reference>
<dbReference type="PANTHER" id="PTHR36009">
    <property type="match status" value="1"/>
</dbReference>
<organism evidence="3 4">
    <name type="scientific">Cyanidium caldarium</name>
    <name type="common">Red alga</name>
    <dbReference type="NCBI Taxonomy" id="2771"/>
    <lineage>
        <taxon>Eukaryota</taxon>
        <taxon>Rhodophyta</taxon>
        <taxon>Bangiophyceae</taxon>
        <taxon>Cyanidiales</taxon>
        <taxon>Cyanidiaceae</taxon>
        <taxon>Cyanidium</taxon>
    </lineage>
</organism>
<feature type="transmembrane region" description="Helical" evidence="2">
    <location>
        <begin position="80"/>
        <end position="97"/>
    </location>
</feature>
<evidence type="ECO:0008006" key="5">
    <source>
        <dbReference type="Google" id="ProtNLM"/>
    </source>
</evidence>
<dbReference type="AlphaFoldDB" id="A0AAV9IV49"/>
<feature type="compositionally biased region" description="Low complexity" evidence="1">
    <location>
        <begin position="50"/>
        <end position="62"/>
    </location>
</feature>
<accession>A0AAV9IV49</accession>
<evidence type="ECO:0000256" key="1">
    <source>
        <dbReference type="SAM" id="MobiDB-lite"/>
    </source>
</evidence>
<proteinExistence type="predicted"/>
<sequence length="337" mass="37702">MWVVGTVWTGRLHRSGRDADIGSRTLRTQWGSGWTGKVKWRRGPAPPPARGGLPRLRPTTTRMTDERSRTSNERTNWKRGLIWVAWASFLVYGFVLAPGSTEGTVSLIVTLVNDPLNTHQDTSSIYAAVFSLLGVVPTVFAVLLLTQEREQRAEAPTRSARPLPAWPFVVASMAAGFAALGPYLALRPPYLSGNTADSATASVTPAYPLWLRVLQSKPFAVSLLLFSLLLYAEACGLLRPDQWHTLRIAFEQDWHRFTDLFWSERLVSTSCVDLLLLSVFVADPIAQDMRRRRLAPAAWRDWAWSDYAWLISILLLPGLGPSLYLVSRPPHRLGSER</sequence>
<evidence type="ECO:0000256" key="2">
    <source>
        <dbReference type="SAM" id="Phobius"/>
    </source>
</evidence>
<feature type="transmembrane region" description="Helical" evidence="2">
    <location>
        <begin position="165"/>
        <end position="185"/>
    </location>
</feature>
<evidence type="ECO:0000313" key="3">
    <source>
        <dbReference type="EMBL" id="KAK4535966.1"/>
    </source>
</evidence>
<evidence type="ECO:0000313" key="4">
    <source>
        <dbReference type="Proteomes" id="UP001301350"/>
    </source>
</evidence>
<feature type="transmembrane region" description="Helical" evidence="2">
    <location>
        <begin position="125"/>
        <end position="145"/>
    </location>
</feature>